<evidence type="ECO:0000259" key="1">
    <source>
        <dbReference type="Pfam" id="PF00535"/>
    </source>
</evidence>
<name>A0A840VA16_9PROT</name>
<dbReference type="GO" id="GO:0016740">
    <property type="term" value="F:transferase activity"/>
    <property type="evidence" value="ECO:0007669"/>
    <property type="project" value="UniProtKB-KW"/>
</dbReference>
<evidence type="ECO:0000313" key="3">
    <source>
        <dbReference type="Proteomes" id="UP000553706"/>
    </source>
</evidence>
<keyword evidence="3" id="KW-1185">Reference proteome</keyword>
<protein>
    <submittedName>
        <fullName evidence="2">GT2 family glycosyltransferase</fullName>
    </submittedName>
</protein>
<dbReference type="PANTHER" id="PTHR43179:SF7">
    <property type="entry name" value="RHAMNOSYLTRANSFERASE WBBL"/>
    <property type="match status" value="1"/>
</dbReference>
<sequence>MPFPAHEILRPDSPVKPAWSLFDTGWYLHRYADARAVCAGKPAEAALDYYLRIGVRLGHSPSPVFDELYYLAENPDIAELVRRGAYSSGFDHFCQHGHRGVSPHWLFNDALYADLYEDMTLEILDAHGCYGRYDHYLRSGQRERRMGHFLFDGMFYRERALEAGITEREIDGPGPYAHFLATLGGGGDELATSTYFDPAWYVEHHPGAKAEILRGRYSAAIQHYLTNTAPEAFDPVPQFSERFYRRRYPDIASAIEAGLYRNAYQQFVQYGCFELRQPSPDIDLAYYRDMHERVRNDLNAGVVRDAFAHLRLIGLKEDMAYCPPEAPPALDEAGTREAFLKKARADLAIFARQGLDFGFGGVPEVSVILVAHNRFELTMRTLASLRRNFAGAIELILVDNASTDDTRRIGTYVRGTRLLRSEQNLGFLRAANLGLAHATAPALLYLNNDVELGFGAVASALRRLNSAGEIGAVGAKIVRSNGLLQEAGSIIWNEGTAVGYLRDAPPLTPEANFVRDVDYCSAVFLLCRTALVKGLGGFDEDFTPAYYEDADLCVRLIGAGYRVVYDPAVTLEHMEFGSAPTTEVSMALMRRGRRIFRDKHKAFLQSQYAPGPQNLIPARSRGQKPRVLFIEDTVPLRRLGSGFVRSNDIVHAIEAAGYEVHVFPINGAPYDYMSLYGELPETVEVLVGQDFMTLPDFLAERREVYDLLWVARTHNLDRVLPLLEQAKISAPIILDTEAIASARDALRFQAFDFTEAFAAEFASAGVAAMVLAVNEREAGLLAASGLAVNVAVLGTVRRPAPTPRGFAERGGLLFVGAVHQADSPNLDALRWYVEEIYPALAEIMGEVPVLHVAGHVARGVGLEGIAERPGIVWHGELDDLTRLYDEARLFIAPTRFAAGTPYKIYEAAGFGLPCVVTPLLAAQLGWADGRELLAANDPRGFAQQIARLYRDEALWTALRHNALAKLAREHRPEDFAARVGEILAVVRG</sequence>
<gene>
    <name evidence="2" type="ORF">HNP71_001039</name>
</gene>
<dbReference type="Gene3D" id="3.90.550.10">
    <property type="entry name" value="Spore Coat Polysaccharide Biosynthesis Protein SpsA, Chain A"/>
    <property type="match status" value="1"/>
</dbReference>
<dbReference type="SUPFAM" id="SSF53756">
    <property type="entry name" value="UDP-Glycosyltransferase/glycogen phosphorylase"/>
    <property type="match status" value="1"/>
</dbReference>
<keyword evidence="2" id="KW-0808">Transferase</keyword>
<dbReference type="CDD" id="cd04186">
    <property type="entry name" value="GT_2_like_c"/>
    <property type="match status" value="1"/>
</dbReference>
<accession>A0A840VA16</accession>
<comment type="caution">
    <text evidence="2">The sequence shown here is derived from an EMBL/GenBank/DDBJ whole genome shotgun (WGS) entry which is preliminary data.</text>
</comment>
<dbReference type="Pfam" id="PF13692">
    <property type="entry name" value="Glyco_trans_1_4"/>
    <property type="match status" value="1"/>
</dbReference>
<dbReference type="PANTHER" id="PTHR43179">
    <property type="entry name" value="RHAMNOSYLTRANSFERASE WBBL"/>
    <property type="match status" value="1"/>
</dbReference>
<dbReference type="EMBL" id="JACHFJ010000003">
    <property type="protein sequence ID" value="MBB5372788.1"/>
    <property type="molecule type" value="Genomic_DNA"/>
</dbReference>
<dbReference type="Pfam" id="PF00535">
    <property type="entry name" value="Glycos_transf_2"/>
    <property type="match status" value="1"/>
</dbReference>
<dbReference type="AlphaFoldDB" id="A0A840VA16"/>
<evidence type="ECO:0000313" key="2">
    <source>
        <dbReference type="EMBL" id="MBB5372788.1"/>
    </source>
</evidence>
<proteinExistence type="predicted"/>
<dbReference type="InterPro" id="IPR029044">
    <property type="entry name" value="Nucleotide-diphossugar_trans"/>
</dbReference>
<dbReference type="RefSeq" id="WP_183265810.1">
    <property type="nucleotide sequence ID" value="NZ_JACHFJ010000003.1"/>
</dbReference>
<dbReference type="Proteomes" id="UP000553706">
    <property type="component" value="Unassembled WGS sequence"/>
</dbReference>
<dbReference type="Gene3D" id="3.40.50.2000">
    <property type="entry name" value="Glycogen Phosphorylase B"/>
    <property type="match status" value="1"/>
</dbReference>
<dbReference type="SUPFAM" id="SSF53448">
    <property type="entry name" value="Nucleotide-diphospho-sugar transferases"/>
    <property type="match status" value="1"/>
</dbReference>
<dbReference type="InterPro" id="IPR001173">
    <property type="entry name" value="Glyco_trans_2-like"/>
</dbReference>
<feature type="domain" description="Glycosyltransferase 2-like" evidence="1">
    <location>
        <begin position="366"/>
        <end position="485"/>
    </location>
</feature>
<organism evidence="2 3">
    <name type="scientific">Acidocella aromatica</name>
    <dbReference type="NCBI Taxonomy" id="1303579"/>
    <lineage>
        <taxon>Bacteria</taxon>
        <taxon>Pseudomonadati</taxon>
        <taxon>Pseudomonadota</taxon>
        <taxon>Alphaproteobacteria</taxon>
        <taxon>Acetobacterales</taxon>
        <taxon>Acidocellaceae</taxon>
        <taxon>Acidocella</taxon>
    </lineage>
</organism>
<reference evidence="2 3" key="1">
    <citation type="submission" date="2020-08" db="EMBL/GenBank/DDBJ databases">
        <title>Genomic Encyclopedia of Type Strains, Phase IV (KMG-IV): sequencing the most valuable type-strain genomes for metagenomic binning, comparative biology and taxonomic classification.</title>
        <authorList>
            <person name="Goeker M."/>
        </authorList>
    </citation>
    <scope>NUCLEOTIDE SEQUENCE [LARGE SCALE GENOMIC DNA]</scope>
    <source>
        <strain evidence="2 3">DSM 27026</strain>
    </source>
</reference>